<evidence type="ECO:0000313" key="1">
    <source>
        <dbReference type="EMBL" id="OXV05425.1"/>
    </source>
</evidence>
<dbReference type="AlphaFoldDB" id="A0A232LMQ2"/>
<dbReference type="OrthoDB" id="1873329at2759"/>
<dbReference type="Proteomes" id="UP000243515">
    <property type="component" value="Unassembled WGS sequence"/>
</dbReference>
<gene>
    <name evidence="1" type="ORF">Egran_06807</name>
</gene>
<name>A0A232LMQ2_9EURO</name>
<protein>
    <submittedName>
        <fullName evidence="1">Uncharacterized protein</fullName>
    </submittedName>
</protein>
<evidence type="ECO:0000313" key="2">
    <source>
        <dbReference type="Proteomes" id="UP000243515"/>
    </source>
</evidence>
<proteinExistence type="predicted"/>
<organism evidence="1 2">
    <name type="scientific">Elaphomyces granulatus</name>
    <dbReference type="NCBI Taxonomy" id="519963"/>
    <lineage>
        <taxon>Eukaryota</taxon>
        <taxon>Fungi</taxon>
        <taxon>Dikarya</taxon>
        <taxon>Ascomycota</taxon>
        <taxon>Pezizomycotina</taxon>
        <taxon>Eurotiomycetes</taxon>
        <taxon>Eurotiomycetidae</taxon>
        <taxon>Eurotiales</taxon>
        <taxon>Elaphomycetaceae</taxon>
        <taxon>Elaphomyces</taxon>
    </lineage>
</organism>
<keyword evidence="2" id="KW-1185">Reference proteome</keyword>
<accession>A0A232LMQ2</accession>
<reference evidence="1 2" key="1">
    <citation type="journal article" date="2015" name="Environ. Microbiol.">
        <title>Metagenome sequence of Elaphomyces granulatus from sporocarp tissue reveals Ascomycota ectomycorrhizal fingerprints of genome expansion and a Proteobacteria-rich microbiome.</title>
        <authorList>
            <person name="Quandt C.A."/>
            <person name="Kohler A."/>
            <person name="Hesse C.N."/>
            <person name="Sharpton T.J."/>
            <person name="Martin F."/>
            <person name="Spatafora J.W."/>
        </authorList>
    </citation>
    <scope>NUCLEOTIDE SEQUENCE [LARGE SCALE GENOMIC DNA]</scope>
    <source>
        <strain evidence="1 2">OSC145934</strain>
    </source>
</reference>
<sequence>MDSRLIQYNVDTRWNSAYRMLDDAWKAATAFVHVHV</sequence>
<dbReference type="EMBL" id="NPHW01007004">
    <property type="protein sequence ID" value="OXV05425.1"/>
    <property type="molecule type" value="Genomic_DNA"/>
</dbReference>
<comment type="caution">
    <text evidence="1">The sequence shown here is derived from an EMBL/GenBank/DDBJ whole genome shotgun (WGS) entry which is preliminary data.</text>
</comment>